<dbReference type="EMBL" id="DF974292">
    <property type="protein sequence ID" value="GAU47212.1"/>
    <property type="molecule type" value="Genomic_DNA"/>
</dbReference>
<dbReference type="CDD" id="cd01650">
    <property type="entry name" value="RT_nLTR_like"/>
    <property type="match status" value="1"/>
</dbReference>
<dbReference type="AlphaFoldDB" id="A0A2Z6PCX3"/>
<dbReference type="InterPro" id="IPR043502">
    <property type="entry name" value="DNA/RNA_pol_sf"/>
</dbReference>
<dbReference type="PANTHER" id="PTHR46890">
    <property type="entry name" value="NON-LTR RETROLELEMENT REVERSE TRANSCRIPTASE-LIKE PROTEIN-RELATED"/>
    <property type="match status" value="1"/>
</dbReference>
<dbReference type="PANTHER" id="PTHR46890:SF50">
    <property type="entry name" value="RNA-DIRECTED DNA POLYMERASE, EUKARYOTA, REVERSE TRANSCRIPTASE ZINC-BINDING DOMAIN PROTEIN-RELATED"/>
    <property type="match status" value="1"/>
</dbReference>
<reference evidence="4" key="1">
    <citation type="journal article" date="2017" name="Front. Plant Sci.">
        <title>Climate Clever Clovers: New Paradigm to Reduce the Environmental Footprint of Ruminants by Breeding Low Methanogenic Forages Utilizing Haplotype Variation.</title>
        <authorList>
            <person name="Kaur P."/>
            <person name="Appels R."/>
            <person name="Bayer P.E."/>
            <person name="Keeble-Gagnere G."/>
            <person name="Wang J."/>
            <person name="Hirakawa H."/>
            <person name="Shirasawa K."/>
            <person name="Vercoe P."/>
            <person name="Stefanova K."/>
            <person name="Durmic Z."/>
            <person name="Nichols P."/>
            <person name="Revell C."/>
            <person name="Isobe S.N."/>
            <person name="Edwards D."/>
            <person name="Erskine W."/>
        </authorList>
    </citation>
    <scope>NUCLEOTIDE SEQUENCE [LARGE SCALE GENOMIC DNA]</scope>
    <source>
        <strain evidence="4">cv. Daliak</strain>
    </source>
</reference>
<dbReference type="Proteomes" id="UP000242715">
    <property type="component" value="Unassembled WGS sequence"/>
</dbReference>
<dbReference type="InterPro" id="IPR052343">
    <property type="entry name" value="Retrotransposon-Effector_Assoc"/>
</dbReference>
<evidence type="ECO:0000313" key="4">
    <source>
        <dbReference type="Proteomes" id="UP000242715"/>
    </source>
</evidence>
<gene>
    <name evidence="3" type="ORF">TSUD_403530</name>
</gene>
<dbReference type="OrthoDB" id="1436718at2759"/>
<proteinExistence type="predicted"/>
<dbReference type="Pfam" id="PF03372">
    <property type="entry name" value="Exo_endo_phos"/>
    <property type="match status" value="1"/>
</dbReference>
<dbReference type="Gene3D" id="3.60.10.10">
    <property type="entry name" value="Endonuclease/exonuclease/phosphatase"/>
    <property type="match status" value="1"/>
</dbReference>
<dbReference type="SUPFAM" id="SSF56672">
    <property type="entry name" value="DNA/RNA polymerases"/>
    <property type="match status" value="1"/>
</dbReference>
<dbReference type="Pfam" id="PF00078">
    <property type="entry name" value="RVT_1"/>
    <property type="match status" value="1"/>
</dbReference>
<evidence type="ECO:0000259" key="2">
    <source>
        <dbReference type="Pfam" id="PF03372"/>
    </source>
</evidence>
<dbReference type="SUPFAM" id="SSF56219">
    <property type="entry name" value="DNase I-like"/>
    <property type="match status" value="1"/>
</dbReference>
<keyword evidence="4" id="KW-1185">Reference proteome</keyword>
<organism evidence="3 4">
    <name type="scientific">Trifolium subterraneum</name>
    <name type="common">Subterranean clover</name>
    <dbReference type="NCBI Taxonomy" id="3900"/>
    <lineage>
        <taxon>Eukaryota</taxon>
        <taxon>Viridiplantae</taxon>
        <taxon>Streptophyta</taxon>
        <taxon>Embryophyta</taxon>
        <taxon>Tracheophyta</taxon>
        <taxon>Spermatophyta</taxon>
        <taxon>Magnoliopsida</taxon>
        <taxon>eudicotyledons</taxon>
        <taxon>Gunneridae</taxon>
        <taxon>Pentapetalae</taxon>
        <taxon>rosids</taxon>
        <taxon>fabids</taxon>
        <taxon>Fabales</taxon>
        <taxon>Fabaceae</taxon>
        <taxon>Papilionoideae</taxon>
        <taxon>50 kb inversion clade</taxon>
        <taxon>NPAAA clade</taxon>
        <taxon>Hologalegina</taxon>
        <taxon>IRL clade</taxon>
        <taxon>Trifolieae</taxon>
        <taxon>Trifolium</taxon>
    </lineage>
</organism>
<dbReference type="InterPro" id="IPR000477">
    <property type="entry name" value="RT_dom"/>
</dbReference>
<feature type="domain" description="Reverse transcriptase" evidence="1">
    <location>
        <begin position="411"/>
        <end position="639"/>
    </location>
</feature>
<dbReference type="InterPro" id="IPR036691">
    <property type="entry name" value="Endo/exonu/phosph_ase_sf"/>
</dbReference>
<dbReference type="GO" id="GO:0003824">
    <property type="term" value="F:catalytic activity"/>
    <property type="evidence" value="ECO:0007669"/>
    <property type="project" value="InterPro"/>
</dbReference>
<accession>A0A2Z6PCX3</accession>
<evidence type="ECO:0000259" key="1">
    <source>
        <dbReference type="Pfam" id="PF00078"/>
    </source>
</evidence>
<sequence length="799" mass="92336">MKVVSLNMRGWGSSAKRRRLNLFLQSVDWCFGGMLTIWNTDLFVFKYSFTGDGFLGICVDWNGSVLYIINVYAPCTLSGKRKLWDDLLNFKSSNEEGEWCLGGDFNAILKIGERKGSSSLIRQNERWEFRQFVEGMEVVDVPVTGKKFTWFSADRKAMSRLDRFLLSEGFIDKAGVSGQWVGDRDISDHCPIWLSLNIEGKKAFVLKEKLTKLKEALKGWNREVFRVLDLNIEKPVKELNEVESMLASDDVMADFVDRGGIQKNFWDQLHYKESLLKQKSRMRWVKYGDTNSRYIHASLKGRRRRNQMVTIKKGDEWLQGVDCIKNEVKQHFEKNFSEEWLNRPFLSGIDFNVLNNEDNSLLLEPFGEEEVREVIWSSDGNKSPGPDGFNFNFLKACWTMIKHGVMAFLQEFHQTKLKRVLSKLISNCQSAFLPKRQIMDGVLVLNEIIDLAKRRKDECLIFKVDFERTYDTVSWKYLEKMMIKMGFAEGWLRWMKASIFESSMSVLVNGSPTEDFKVSKGLRQGDPPSPFLFLIAAEGLTGLVKRAVDIGKFHGYNVHETLQFQILQFADDIVLVGEGSWYNVWTIKTILRGFELVSSIKINFVKSKLYGINMDEHFLEAASNFLLCRAESIPFKILGLPVGANPRRLNTWKPVIESMTKRLSSWNGRHLSIGGDGNSIGFWKEKWIGEDPLRKLFPNLFAKELDKNVVIAKRIVGNSHDRVWNWCWCMELSASDLEDLMHLQQLLFVVMLKVNGANSWRWIPDRNGVFLVDSTYTLLQMSREMMDLNANVLTTLQWL</sequence>
<feature type="domain" description="Endonuclease/exonuclease/phosphatase" evidence="2">
    <location>
        <begin position="31"/>
        <end position="189"/>
    </location>
</feature>
<evidence type="ECO:0000313" key="3">
    <source>
        <dbReference type="EMBL" id="GAU47212.1"/>
    </source>
</evidence>
<name>A0A2Z6PCX3_TRISU</name>
<protein>
    <submittedName>
        <fullName evidence="3">Uncharacterized protein</fullName>
    </submittedName>
</protein>
<dbReference type="InterPro" id="IPR005135">
    <property type="entry name" value="Endo/exonuclease/phosphatase"/>
</dbReference>